<dbReference type="InterPro" id="IPR044777">
    <property type="entry name" value="SLC17A9-like"/>
</dbReference>
<feature type="compositionally biased region" description="Polar residues" evidence="7">
    <location>
        <begin position="346"/>
        <end position="364"/>
    </location>
</feature>
<dbReference type="Proteomes" id="UP001233999">
    <property type="component" value="Unassembled WGS sequence"/>
</dbReference>
<dbReference type="AlphaFoldDB" id="A0AAD8AI18"/>
<dbReference type="GO" id="GO:0015293">
    <property type="term" value="F:symporter activity"/>
    <property type="evidence" value="ECO:0007669"/>
    <property type="project" value="UniProtKB-KW"/>
</dbReference>
<feature type="compositionally biased region" description="Basic and acidic residues" evidence="7">
    <location>
        <begin position="331"/>
        <end position="345"/>
    </location>
</feature>
<evidence type="ECO:0000256" key="2">
    <source>
        <dbReference type="ARBA" id="ARBA00022448"/>
    </source>
</evidence>
<dbReference type="InterPro" id="IPR036259">
    <property type="entry name" value="MFS_trans_sf"/>
</dbReference>
<keyword evidence="4" id="KW-0769">Symport</keyword>
<feature type="transmembrane region" description="Helical" evidence="8">
    <location>
        <begin position="539"/>
        <end position="558"/>
    </location>
</feature>
<evidence type="ECO:0000313" key="11">
    <source>
        <dbReference type="Proteomes" id="UP001233999"/>
    </source>
</evidence>
<evidence type="ECO:0000256" key="8">
    <source>
        <dbReference type="SAM" id="Phobius"/>
    </source>
</evidence>
<feature type="compositionally biased region" description="Polar residues" evidence="7">
    <location>
        <begin position="90"/>
        <end position="106"/>
    </location>
</feature>
<reference evidence="10" key="1">
    <citation type="journal article" date="2023" name="IScience">
        <title>Live-bearing cockroach genome reveals convergent evolutionary mechanisms linked to viviparity in insects and beyond.</title>
        <authorList>
            <person name="Fouks B."/>
            <person name="Harrison M.C."/>
            <person name="Mikhailova A.A."/>
            <person name="Marchal E."/>
            <person name="English S."/>
            <person name="Carruthers M."/>
            <person name="Jennings E.C."/>
            <person name="Chiamaka E.L."/>
            <person name="Frigard R.A."/>
            <person name="Pippel M."/>
            <person name="Attardo G.M."/>
            <person name="Benoit J.B."/>
            <person name="Bornberg-Bauer E."/>
            <person name="Tobe S.S."/>
        </authorList>
    </citation>
    <scope>NUCLEOTIDE SEQUENCE</scope>
    <source>
        <strain evidence="10">Stay&amp;Tobe</strain>
    </source>
</reference>
<evidence type="ECO:0000256" key="4">
    <source>
        <dbReference type="ARBA" id="ARBA00022847"/>
    </source>
</evidence>
<dbReference type="InterPro" id="IPR011701">
    <property type="entry name" value="MFS"/>
</dbReference>
<dbReference type="SUPFAM" id="SSF103473">
    <property type="entry name" value="MFS general substrate transporter"/>
    <property type="match status" value="1"/>
</dbReference>
<dbReference type="Pfam" id="PF07690">
    <property type="entry name" value="MFS_1"/>
    <property type="match status" value="2"/>
</dbReference>
<reference evidence="10" key="2">
    <citation type="submission" date="2023-05" db="EMBL/GenBank/DDBJ databases">
        <authorList>
            <person name="Fouks B."/>
        </authorList>
    </citation>
    <scope>NUCLEOTIDE SEQUENCE</scope>
    <source>
        <strain evidence="10">Stay&amp;Tobe</strain>
        <tissue evidence="10">Testes</tissue>
    </source>
</reference>
<feature type="domain" description="Cysteine/serine-rich nuclear protein N-terminal" evidence="9">
    <location>
        <begin position="1"/>
        <end position="44"/>
    </location>
</feature>
<keyword evidence="3 8" id="KW-0812">Transmembrane</keyword>
<comment type="caution">
    <text evidence="10">The sequence shown here is derived from an EMBL/GenBank/DDBJ whole genome shotgun (WGS) entry which is preliminary data.</text>
</comment>
<evidence type="ECO:0000256" key="3">
    <source>
        <dbReference type="ARBA" id="ARBA00022692"/>
    </source>
</evidence>
<evidence type="ECO:0000256" key="5">
    <source>
        <dbReference type="ARBA" id="ARBA00022989"/>
    </source>
</evidence>
<dbReference type="FunFam" id="1.20.1250.20:FF:000003">
    <property type="entry name" value="Solute carrier family 17 member 3"/>
    <property type="match status" value="1"/>
</dbReference>
<feature type="transmembrane region" description="Helical" evidence="8">
    <location>
        <begin position="761"/>
        <end position="782"/>
    </location>
</feature>
<accession>A0AAD8AI18</accession>
<feature type="region of interest" description="Disordered" evidence="7">
    <location>
        <begin position="48"/>
        <end position="107"/>
    </location>
</feature>
<comment type="subcellular location">
    <subcellularLocation>
        <location evidence="1">Membrane</location>
        <topology evidence="1">Multi-pass membrane protein</topology>
    </subcellularLocation>
</comment>
<feature type="non-terminal residue" evidence="10">
    <location>
        <position position="789"/>
    </location>
</feature>
<feature type="compositionally biased region" description="Polar residues" evidence="7">
    <location>
        <begin position="67"/>
        <end position="77"/>
    </location>
</feature>
<evidence type="ECO:0000259" key="9">
    <source>
        <dbReference type="Pfam" id="PF16019"/>
    </source>
</evidence>
<keyword evidence="11" id="KW-1185">Reference proteome</keyword>
<dbReference type="GO" id="GO:0015867">
    <property type="term" value="P:ATP transport"/>
    <property type="evidence" value="ECO:0007669"/>
    <property type="project" value="TreeGrafter"/>
</dbReference>
<feature type="transmembrane region" description="Helical" evidence="8">
    <location>
        <begin position="732"/>
        <end position="755"/>
    </location>
</feature>
<feature type="transmembrane region" description="Helical" evidence="8">
    <location>
        <begin position="674"/>
        <end position="692"/>
    </location>
</feature>
<dbReference type="PANTHER" id="PTHR11662:SF279">
    <property type="entry name" value="VOLTAGE-GATED PURINE NUCLEOTIDE UNIPORTER SLC17A9"/>
    <property type="match status" value="1"/>
</dbReference>
<evidence type="ECO:0000256" key="7">
    <source>
        <dbReference type="SAM" id="MobiDB-lite"/>
    </source>
</evidence>
<dbReference type="CDD" id="cd17380">
    <property type="entry name" value="MFS_SLC17A9_like"/>
    <property type="match status" value="1"/>
</dbReference>
<gene>
    <name evidence="10" type="ORF">L9F63_010090</name>
</gene>
<dbReference type="GO" id="GO:0016020">
    <property type="term" value="C:membrane"/>
    <property type="evidence" value="ECO:0007669"/>
    <property type="project" value="UniProtKB-SubCell"/>
</dbReference>
<evidence type="ECO:0000256" key="6">
    <source>
        <dbReference type="ARBA" id="ARBA00023136"/>
    </source>
</evidence>
<feature type="transmembrane region" description="Helical" evidence="8">
    <location>
        <begin position="698"/>
        <end position="720"/>
    </location>
</feature>
<dbReference type="InterPro" id="IPR050382">
    <property type="entry name" value="MFS_Na/Anion_cotransporter"/>
</dbReference>
<feature type="compositionally biased region" description="Gly residues" evidence="7">
    <location>
        <begin position="56"/>
        <end position="65"/>
    </location>
</feature>
<protein>
    <recommendedName>
        <fullName evidence="9">Cysteine/serine-rich nuclear protein N-terminal domain-containing protein</fullName>
    </recommendedName>
</protein>
<name>A0AAD8AI18_DIPPU</name>
<dbReference type="PANTHER" id="PTHR11662">
    <property type="entry name" value="SOLUTE CARRIER FAMILY 17"/>
    <property type="match status" value="1"/>
</dbReference>
<dbReference type="Pfam" id="PF16019">
    <property type="entry name" value="CSRNP_N"/>
    <property type="match status" value="1"/>
</dbReference>
<feature type="region of interest" description="Disordered" evidence="7">
    <location>
        <begin position="331"/>
        <end position="368"/>
    </location>
</feature>
<dbReference type="EMBL" id="JASPKZ010000811">
    <property type="protein sequence ID" value="KAJ9599421.1"/>
    <property type="molecule type" value="Genomic_DNA"/>
</dbReference>
<dbReference type="InterPro" id="IPR031972">
    <property type="entry name" value="CSRNP_N"/>
</dbReference>
<evidence type="ECO:0000256" key="1">
    <source>
        <dbReference type="ARBA" id="ARBA00004141"/>
    </source>
</evidence>
<keyword evidence="6 8" id="KW-0472">Membrane</keyword>
<dbReference type="Gene3D" id="1.20.1250.20">
    <property type="entry name" value="MFS general substrate transporter like domains"/>
    <property type="match status" value="2"/>
</dbReference>
<evidence type="ECO:0000313" key="10">
    <source>
        <dbReference type="EMBL" id="KAJ9599421.1"/>
    </source>
</evidence>
<keyword evidence="2" id="KW-0813">Transport</keyword>
<proteinExistence type="predicted"/>
<organism evidence="10 11">
    <name type="scientific">Diploptera punctata</name>
    <name type="common">Pacific beetle cockroach</name>
    <dbReference type="NCBI Taxonomy" id="6984"/>
    <lineage>
        <taxon>Eukaryota</taxon>
        <taxon>Metazoa</taxon>
        <taxon>Ecdysozoa</taxon>
        <taxon>Arthropoda</taxon>
        <taxon>Hexapoda</taxon>
        <taxon>Insecta</taxon>
        <taxon>Pterygota</taxon>
        <taxon>Neoptera</taxon>
        <taxon>Polyneoptera</taxon>
        <taxon>Dictyoptera</taxon>
        <taxon>Blattodea</taxon>
        <taxon>Blaberoidea</taxon>
        <taxon>Blaberidae</taxon>
        <taxon>Diplopterinae</taxon>
        <taxon>Diploptera</taxon>
    </lineage>
</organism>
<keyword evidence="5 8" id="KW-1133">Transmembrane helix</keyword>
<sequence length="789" mass="87032">VDRLNFPCGCSRDGCANSSGRIEFNPVRVRTHFIHTLMRLELEKKQKLEEGEEEGGGNGGGGGGNASAKQDQPSNRHLNWGEEDRLSGTPAPSYQEQSNNMTSSAPKFNGSLLRDVSLGSGVEVESCVHAGSFTNLHYGAPGEGPGGMVSGSDMSGGNTSGFSGMVNLPAREDSLDLYAFRDECYSEENSNELSADQLDNTNSMDHNRFTNHHHPGMTVQPQSRKSISNDHQEFRTTPGFHFSQANNVTIPGRSFPGALATGLLPAPTFPDTGTSTYRQALPTGNTNYGNDTSSKYQYSSGFSTFSNPHAASTTENFGHYSGVYGHEFSNKGDPRESFEGQDHIAKSNSNSTSSMRGPSATYNSDGHERYRQQQHRFQDLNRRGFCFQVASSASYTARSPHKILYQQLIVISILQLTEKRKWLITLFIGTSALYASRTSVPLLVPAIASERHWSKTNSGTILSSFFWGYTLTQVIGGYLSDRIGGHKVILTAAVGWSLFTFWMPDIIRLFSAQETSVNFIVLMRVLHGAFQGVHFPSMSSLTIFYVIGFLGIIWTLFLRKNALALERRKTVITCIPNKLHSTYHAKEKLPVPWIKLFKRLEFWSCVICHACQNNCFFLLLSWLPTYFHDTFPAAKGWVVNMVPWLFCIPSTFLGKWLSEELIKKGYSVTNTRKIIELICLGSQALGLILIAQIVDYHWALLCMTFAIAASGFHNNAILVNPQDLAPKHAGSVFGLMNTVGAVPGFMGVYLAGYILETTKSWTAVFQITAAINMFGCFVFLIFGSGNAIA</sequence>